<evidence type="ECO:0000313" key="5">
    <source>
        <dbReference type="Proteomes" id="UP001344658"/>
    </source>
</evidence>
<dbReference type="PROSITE" id="PS50801">
    <property type="entry name" value="STAS"/>
    <property type="match status" value="1"/>
</dbReference>
<accession>A0ABU7PJZ4</accession>
<reference evidence="4 5" key="1">
    <citation type="submission" date="2023-12" db="EMBL/GenBank/DDBJ databases">
        <title>Streptomyces sp. V4-01.</title>
        <authorList>
            <person name="Somphong A."/>
            <person name="Phongsopitanun W."/>
        </authorList>
    </citation>
    <scope>NUCLEOTIDE SEQUENCE [LARGE SCALE GENOMIC DNA]</scope>
    <source>
        <strain evidence="4 5">V4-01</strain>
    </source>
</reference>
<dbReference type="NCBIfam" id="TIGR00377">
    <property type="entry name" value="ant_ant_sig"/>
    <property type="match status" value="1"/>
</dbReference>
<name>A0ABU7PJZ4_9ACTN</name>
<proteinExistence type="inferred from homology"/>
<keyword evidence="5" id="KW-1185">Reference proteome</keyword>
<organism evidence="4 5">
    <name type="scientific">Actinacidiphila polyblastidii</name>
    <dbReference type="NCBI Taxonomy" id="3110430"/>
    <lineage>
        <taxon>Bacteria</taxon>
        <taxon>Bacillati</taxon>
        <taxon>Actinomycetota</taxon>
        <taxon>Actinomycetes</taxon>
        <taxon>Kitasatosporales</taxon>
        <taxon>Streptomycetaceae</taxon>
        <taxon>Actinacidiphila</taxon>
    </lineage>
</organism>
<dbReference type="InterPro" id="IPR058548">
    <property type="entry name" value="MlaB-like_STAS"/>
</dbReference>
<dbReference type="CDD" id="cd07043">
    <property type="entry name" value="STAS_anti-anti-sigma_factors"/>
    <property type="match status" value="1"/>
</dbReference>
<dbReference type="InterPro" id="IPR002645">
    <property type="entry name" value="STAS_dom"/>
</dbReference>
<dbReference type="Pfam" id="PF13466">
    <property type="entry name" value="STAS_2"/>
    <property type="match status" value="1"/>
</dbReference>
<dbReference type="SUPFAM" id="SSF52091">
    <property type="entry name" value="SpoIIaa-like"/>
    <property type="match status" value="1"/>
</dbReference>
<evidence type="ECO:0000313" key="4">
    <source>
        <dbReference type="EMBL" id="MEE4546141.1"/>
    </source>
</evidence>
<dbReference type="InterPro" id="IPR003658">
    <property type="entry name" value="Anti-sigma_ant"/>
</dbReference>
<gene>
    <name evidence="4" type="ORF">V2S66_29765</name>
</gene>
<comment type="caution">
    <text evidence="4">The sequence shown here is derived from an EMBL/GenBank/DDBJ whole genome shotgun (WGS) entry which is preliminary data.</text>
</comment>
<dbReference type="Gene3D" id="3.30.750.24">
    <property type="entry name" value="STAS domain"/>
    <property type="match status" value="1"/>
</dbReference>
<dbReference type="PANTHER" id="PTHR33495">
    <property type="entry name" value="ANTI-SIGMA FACTOR ANTAGONIST TM_1081-RELATED-RELATED"/>
    <property type="match status" value="1"/>
</dbReference>
<dbReference type="PANTHER" id="PTHR33495:SF2">
    <property type="entry name" value="ANTI-SIGMA FACTOR ANTAGONIST TM_1081-RELATED"/>
    <property type="match status" value="1"/>
</dbReference>
<evidence type="ECO:0000256" key="1">
    <source>
        <dbReference type="ARBA" id="ARBA00009013"/>
    </source>
</evidence>
<feature type="domain" description="STAS" evidence="3">
    <location>
        <begin position="16"/>
        <end position="112"/>
    </location>
</feature>
<evidence type="ECO:0000259" key="3">
    <source>
        <dbReference type="PROSITE" id="PS50801"/>
    </source>
</evidence>
<dbReference type="RefSeq" id="WP_330799844.1">
    <property type="nucleotide sequence ID" value="NZ_JAZEWV010000040.1"/>
</dbReference>
<dbReference type="Proteomes" id="UP001344658">
    <property type="component" value="Unassembled WGS sequence"/>
</dbReference>
<dbReference type="InterPro" id="IPR036513">
    <property type="entry name" value="STAS_dom_sf"/>
</dbReference>
<dbReference type="EMBL" id="JAZEWV010000040">
    <property type="protein sequence ID" value="MEE4546141.1"/>
    <property type="molecule type" value="Genomic_DNA"/>
</dbReference>
<protein>
    <recommendedName>
        <fullName evidence="2">Anti-sigma factor antagonist</fullName>
    </recommendedName>
</protein>
<sequence>MSPLKIIVKDAATGPLLELVGELDYSTAPELRELLPTLPLQPGRRLVLDLSGMEFCDSSGITALIAARHHAQAAGADIALAGVPAHTRRILHIVGLDQIFALHPDSDTATRS</sequence>
<comment type="similarity">
    <text evidence="1 2">Belongs to the anti-sigma-factor antagonist family.</text>
</comment>
<evidence type="ECO:0000256" key="2">
    <source>
        <dbReference type="RuleBase" id="RU003749"/>
    </source>
</evidence>